<evidence type="ECO:0000259" key="3">
    <source>
        <dbReference type="PROSITE" id="PS50977"/>
    </source>
</evidence>
<dbReference type="PANTHER" id="PTHR43479">
    <property type="entry name" value="ACREF/ENVCD OPERON REPRESSOR-RELATED"/>
    <property type="match status" value="1"/>
</dbReference>
<proteinExistence type="predicted"/>
<dbReference type="RefSeq" id="WP_108976521.1">
    <property type="nucleotide sequence ID" value="NZ_BFBB01000005.1"/>
</dbReference>
<evidence type="ECO:0000313" key="4">
    <source>
        <dbReference type="EMBL" id="GBF50613.1"/>
    </source>
</evidence>
<dbReference type="OrthoDB" id="494991at2"/>
<accession>A0A2P2E151</accession>
<dbReference type="EMBL" id="BFBB01000005">
    <property type="protein sequence ID" value="GBF50613.1"/>
    <property type="molecule type" value="Genomic_DNA"/>
</dbReference>
<comment type="caution">
    <text evidence="4">The sequence shown here is derived from an EMBL/GenBank/DDBJ whole genome shotgun (WGS) entry which is preliminary data.</text>
</comment>
<dbReference type="GO" id="GO:0003677">
    <property type="term" value="F:DNA binding"/>
    <property type="evidence" value="ECO:0007669"/>
    <property type="project" value="UniProtKB-UniRule"/>
</dbReference>
<evidence type="ECO:0000256" key="2">
    <source>
        <dbReference type="PROSITE-ProRule" id="PRU00335"/>
    </source>
</evidence>
<gene>
    <name evidence="4" type="ORF">LPTSP4_21390</name>
</gene>
<protein>
    <submittedName>
        <fullName evidence="4">AcrR family transcriptional regulator</fullName>
    </submittedName>
</protein>
<keyword evidence="5" id="KW-1185">Reference proteome</keyword>
<dbReference type="InterPro" id="IPR009057">
    <property type="entry name" value="Homeodomain-like_sf"/>
</dbReference>
<dbReference type="SUPFAM" id="SSF48498">
    <property type="entry name" value="Tetracyclin repressor-like, C-terminal domain"/>
    <property type="match status" value="1"/>
</dbReference>
<sequence>MGKHFNEIFERISDEKRTRILNIAISEFASKGFTNTNTNTIAEKAGISVGSLYKYFETKEDFFLTVVDYGIAQLEETLRSVLLEPLDLLGKIERIIRIIQKHSRENADIIRLYNELTSESKKDLISRLSGEMESLSANYYIKLIEDSKQDGLIRETVDSRLAAFLLDNLFMTLQFSYATVYYRERMKVYLGETNVDDDEAVVRGMMDFIRGAIARI</sequence>
<dbReference type="InterPro" id="IPR050624">
    <property type="entry name" value="HTH-type_Tx_Regulator"/>
</dbReference>
<dbReference type="PROSITE" id="PS50977">
    <property type="entry name" value="HTH_TETR_2"/>
    <property type="match status" value="1"/>
</dbReference>
<reference evidence="4 5" key="1">
    <citation type="submission" date="2018-02" db="EMBL/GenBank/DDBJ databases">
        <title>Novel Leptospira species isolated from soil and water in Japan.</title>
        <authorList>
            <person name="Nakao R."/>
            <person name="Masuzawa T."/>
        </authorList>
    </citation>
    <scope>NUCLEOTIDE SEQUENCE [LARGE SCALE GENOMIC DNA]</scope>
    <source>
        <strain evidence="4 5">YH101</strain>
    </source>
</reference>
<name>A0A2P2E151_9LEPT</name>
<dbReference type="InterPro" id="IPR001647">
    <property type="entry name" value="HTH_TetR"/>
</dbReference>
<keyword evidence="1 2" id="KW-0238">DNA-binding</keyword>
<organism evidence="4 5">
    <name type="scientific">Leptospira ryugenii</name>
    <dbReference type="NCBI Taxonomy" id="1917863"/>
    <lineage>
        <taxon>Bacteria</taxon>
        <taxon>Pseudomonadati</taxon>
        <taxon>Spirochaetota</taxon>
        <taxon>Spirochaetia</taxon>
        <taxon>Leptospirales</taxon>
        <taxon>Leptospiraceae</taxon>
        <taxon>Leptospira</taxon>
    </lineage>
</organism>
<evidence type="ECO:0000313" key="5">
    <source>
        <dbReference type="Proteomes" id="UP000245133"/>
    </source>
</evidence>
<dbReference type="PRINTS" id="PR00455">
    <property type="entry name" value="HTHTETR"/>
</dbReference>
<dbReference type="SUPFAM" id="SSF46689">
    <property type="entry name" value="Homeodomain-like"/>
    <property type="match status" value="1"/>
</dbReference>
<dbReference type="Gene3D" id="1.10.357.10">
    <property type="entry name" value="Tetracycline Repressor, domain 2"/>
    <property type="match status" value="1"/>
</dbReference>
<evidence type="ECO:0000256" key="1">
    <source>
        <dbReference type="ARBA" id="ARBA00023125"/>
    </source>
</evidence>
<dbReference type="PANTHER" id="PTHR43479:SF11">
    <property type="entry name" value="ACREF_ENVCD OPERON REPRESSOR-RELATED"/>
    <property type="match status" value="1"/>
</dbReference>
<dbReference type="AlphaFoldDB" id="A0A2P2E151"/>
<dbReference type="Pfam" id="PF00440">
    <property type="entry name" value="TetR_N"/>
    <property type="match status" value="1"/>
</dbReference>
<feature type="DNA-binding region" description="H-T-H motif" evidence="2">
    <location>
        <begin position="37"/>
        <end position="56"/>
    </location>
</feature>
<dbReference type="Proteomes" id="UP000245133">
    <property type="component" value="Unassembled WGS sequence"/>
</dbReference>
<dbReference type="InterPro" id="IPR036271">
    <property type="entry name" value="Tet_transcr_reg_TetR-rel_C_sf"/>
</dbReference>
<feature type="domain" description="HTH tetR-type" evidence="3">
    <location>
        <begin position="14"/>
        <end position="74"/>
    </location>
</feature>